<reference evidence="1" key="1">
    <citation type="journal article" date="2015" name="Nature">
        <title>Complex archaea that bridge the gap between prokaryotes and eukaryotes.</title>
        <authorList>
            <person name="Spang A."/>
            <person name="Saw J.H."/>
            <person name="Jorgensen S.L."/>
            <person name="Zaremba-Niedzwiedzka K."/>
            <person name="Martijn J."/>
            <person name="Lind A.E."/>
            <person name="van Eijk R."/>
            <person name="Schleper C."/>
            <person name="Guy L."/>
            <person name="Ettema T.J."/>
        </authorList>
    </citation>
    <scope>NUCLEOTIDE SEQUENCE</scope>
</reference>
<dbReference type="SUPFAM" id="SSF58113">
    <property type="entry name" value="Apolipoprotein A-I"/>
    <property type="match status" value="1"/>
</dbReference>
<dbReference type="AlphaFoldDB" id="A0A0F9KT66"/>
<proteinExistence type="predicted"/>
<accession>A0A0F9KT66</accession>
<sequence length="143" mass="15942">MALIDDLNKISKNIRNLSKTTNKKIEDNAHEIVVAVSEKIDDLKDDLESWMLKRFNNVKKVIKGSLDDLRRSITSVKNSISTIKNTVTGFVKSLKEQAKNSIVQLRTLATSIVTKVVSKVTNVIAITFNTIKNFLSNAVRVVG</sequence>
<comment type="caution">
    <text evidence="1">The sequence shown here is derived from an EMBL/GenBank/DDBJ whole genome shotgun (WGS) entry which is preliminary data.</text>
</comment>
<organism evidence="1">
    <name type="scientific">marine sediment metagenome</name>
    <dbReference type="NCBI Taxonomy" id="412755"/>
    <lineage>
        <taxon>unclassified sequences</taxon>
        <taxon>metagenomes</taxon>
        <taxon>ecological metagenomes</taxon>
    </lineage>
</organism>
<name>A0A0F9KT66_9ZZZZ</name>
<evidence type="ECO:0000313" key="1">
    <source>
        <dbReference type="EMBL" id="KKM77961.1"/>
    </source>
</evidence>
<protein>
    <submittedName>
        <fullName evidence="1">Uncharacterized protein</fullName>
    </submittedName>
</protein>
<gene>
    <name evidence="1" type="ORF">LCGC14_1364650</name>
</gene>
<feature type="non-terminal residue" evidence="1">
    <location>
        <position position="143"/>
    </location>
</feature>
<dbReference type="Gene3D" id="1.20.120.20">
    <property type="entry name" value="Apolipoprotein"/>
    <property type="match status" value="1"/>
</dbReference>
<dbReference type="EMBL" id="LAZR01008565">
    <property type="protein sequence ID" value="KKM77961.1"/>
    <property type="molecule type" value="Genomic_DNA"/>
</dbReference>